<comment type="caution">
    <text evidence="4">The sequence shown here is derived from an EMBL/GenBank/DDBJ whole genome shotgun (WGS) entry which is preliminary data.</text>
</comment>
<reference evidence="4" key="1">
    <citation type="submission" date="2020-12" db="EMBL/GenBank/DDBJ databases">
        <title>Antrihabitans popcorni sp. nov. and Antrihabitans auranticaus sp. nov., isolated from a larva cave.</title>
        <authorList>
            <person name="Lee S.D."/>
            <person name="Kim I.S."/>
        </authorList>
    </citation>
    <scope>NUCLEOTIDE SEQUENCE</scope>
    <source>
        <strain evidence="4">YC3-6</strain>
    </source>
</reference>
<organism evidence="4 5">
    <name type="scientific">Antrihabitans stalagmiti</name>
    <dbReference type="NCBI Taxonomy" id="2799499"/>
    <lineage>
        <taxon>Bacteria</taxon>
        <taxon>Bacillati</taxon>
        <taxon>Actinomycetota</taxon>
        <taxon>Actinomycetes</taxon>
        <taxon>Mycobacteriales</taxon>
        <taxon>Nocardiaceae</taxon>
        <taxon>Antrihabitans</taxon>
    </lineage>
</organism>
<dbReference type="RefSeq" id="WP_199705996.1">
    <property type="nucleotide sequence ID" value="NZ_JAEMNV010000006.1"/>
</dbReference>
<evidence type="ECO:0000256" key="1">
    <source>
        <dbReference type="ARBA" id="ARBA00009129"/>
    </source>
</evidence>
<feature type="compositionally biased region" description="Basic and acidic residues" evidence="2">
    <location>
        <begin position="1"/>
        <end position="23"/>
    </location>
</feature>
<comment type="similarity">
    <text evidence="1">Belongs to the UPF0337 (CsbD) family.</text>
</comment>
<dbReference type="AlphaFoldDB" id="A0A934U5Q8"/>
<proteinExistence type="inferred from homology"/>
<dbReference type="Pfam" id="PF05532">
    <property type="entry name" value="CsbD"/>
    <property type="match status" value="1"/>
</dbReference>
<dbReference type="EMBL" id="JAEMNV010000006">
    <property type="protein sequence ID" value="MBJ8341133.1"/>
    <property type="molecule type" value="Genomic_DNA"/>
</dbReference>
<keyword evidence="5" id="KW-1185">Reference proteome</keyword>
<accession>A0A934U5Q8</accession>
<gene>
    <name evidence="4" type="ORF">JGU71_19790</name>
</gene>
<dbReference type="PROSITE" id="PS50096">
    <property type="entry name" value="IQ"/>
    <property type="match status" value="1"/>
</dbReference>
<dbReference type="InterPro" id="IPR036629">
    <property type="entry name" value="YjbJ_sf"/>
</dbReference>
<name>A0A934U5Q8_9NOCA</name>
<sequence>MSGTDKFRNKVDEVSGRVQEEVGKATGDSSMRARGRRKRSGASLKQAAEKVKDAFRGGTRRRNRRV</sequence>
<evidence type="ECO:0000256" key="2">
    <source>
        <dbReference type="SAM" id="MobiDB-lite"/>
    </source>
</evidence>
<dbReference type="Gene3D" id="1.10.1470.10">
    <property type="entry name" value="YjbJ"/>
    <property type="match status" value="1"/>
</dbReference>
<evidence type="ECO:0000313" key="4">
    <source>
        <dbReference type="EMBL" id="MBJ8341133.1"/>
    </source>
</evidence>
<dbReference type="SUPFAM" id="SSF69047">
    <property type="entry name" value="Hypothetical protein YjbJ"/>
    <property type="match status" value="1"/>
</dbReference>
<feature type="region of interest" description="Disordered" evidence="2">
    <location>
        <begin position="1"/>
        <end position="66"/>
    </location>
</feature>
<evidence type="ECO:0000313" key="5">
    <source>
        <dbReference type="Proteomes" id="UP000655868"/>
    </source>
</evidence>
<feature type="domain" description="CsbD-like" evidence="3">
    <location>
        <begin position="5"/>
        <end position="56"/>
    </location>
</feature>
<protein>
    <submittedName>
        <fullName evidence="4">CsbD family protein</fullName>
    </submittedName>
</protein>
<dbReference type="InterPro" id="IPR008462">
    <property type="entry name" value="CsbD"/>
</dbReference>
<dbReference type="Proteomes" id="UP000655868">
    <property type="component" value="Unassembled WGS sequence"/>
</dbReference>
<evidence type="ECO:0000259" key="3">
    <source>
        <dbReference type="Pfam" id="PF05532"/>
    </source>
</evidence>